<dbReference type="GO" id="GO:0003712">
    <property type="term" value="F:transcription coregulator activity"/>
    <property type="evidence" value="ECO:0007669"/>
    <property type="project" value="TreeGrafter"/>
</dbReference>
<feature type="region of interest" description="Disordered" evidence="4">
    <location>
        <begin position="1"/>
        <end position="44"/>
    </location>
</feature>
<gene>
    <name evidence="5" type="ORF">NEZAVI_LOCUS4834</name>
</gene>
<dbReference type="GO" id="GO:0006355">
    <property type="term" value="P:regulation of DNA-templated transcription"/>
    <property type="evidence" value="ECO:0007669"/>
    <property type="project" value="TreeGrafter"/>
</dbReference>
<evidence type="ECO:0000256" key="2">
    <source>
        <dbReference type="ARBA" id="ARBA00023163"/>
    </source>
</evidence>
<evidence type="ECO:0000313" key="6">
    <source>
        <dbReference type="Proteomes" id="UP001152798"/>
    </source>
</evidence>
<dbReference type="AlphaFoldDB" id="A0A9P0ECM6"/>
<keyword evidence="1" id="KW-0805">Transcription regulation</keyword>
<proteinExistence type="predicted"/>
<keyword evidence="6" id="KW-1185">Reference proteome</keyword>
<feature type="compositionally biased region" description="Acidic residues" evidence="4">
    <location>
        <begin position="176"/>
        <end position="186"/>
    </location>
</feature>
<reference evidence="5" key="1">
    <citation type="submission" date="2022-01" db="EMBL/GenBank/DDBJ databases">
        <authorList>
            <person name="King R."/>
        </authorList>
    </citation>
    <scope>NUCLEOTIDE SEQUENCE</scope>
</reference>
<feature type="region of interest" description="Disordered" evidence="4">
    <location>
        <begin position="152"/>
        <end position="186"/>
    </location>
</feature>
<organism evidence="5 6">
    <name type="scientific">Nezara viridula</name>
    <name type="common">Southern green stink bug</name>
    <name type="synonym">Cimex viridulus</name>
    <dbReference type="NCBI Taxonomy" id="85310"/>
    <lineage>
        <taxon>Eukaryota</taxon>
        <taxon>Metazoa</taxon>
        <taxon>Ecdysozoa</taxon>
        <taxon>Arthropoda</taxon>
        <taxon>Hexapoda</taxon>
        <taxon>Insecta</taxon>
        <taxon>Pterygota</taxon>
        <taxon>Neoptera</taxon>
        <taxon>Paraneoptera</taxon>
        <taxon>Hemiptera</taxon>
        <taxon>Heteroptera</taxon>
        <taxon>Panheteroptera</taxon>
        <taxon>Pentatomomorpha</taxon>
        <taxon>Pentatomoidea</taxon>
        <taxon>Pentatomidae</taxon>
        <taxon>Pentatominae</taxon>
        <taxon>Nezara</taxon>
    </lineage>
</organism>
<feature type="compositionally biased region" description="Basic and acidic residues" evidence="4">
    <location>
        <begin position="331"/>
        <end position="340"/>
    </location>
</feature>
<feature type="compositionally biased region" description="Polar residues" evidence="4">
    <location>
        <begin position="344"/>
        <end position="354"/>
    </location>
</feature>
<dbReference type="OrthoDB" id="6257037at2759"/>
<keyword evidence="3" id="KW-0539">Nucleus</keyword>
<keyword evidence="2" id="KW-0804">Transcription</keyword>
<name>A0A9P0ECM6_NEZVI</name>
<feature type="compositionally biased region" description="Acidic residues" evidence="4">
    <location>
        <begin position="321"/>
        <end position="330"/>
    </location>
</feature>
<evidence type="ECO:0000256" key="1">
    <source>
        <dbReference type="ARBA" id="ARBA00023015"/>
    </source>
</evidence>
<dbReference type="EMBL" id="OV725078">
    <property type="protein sequence ID" value="CAH1394308.1"/>
    <property type="molecule type" value="Genomic_DNA"/>
</dbReference>
<accession>A0A9P0ECM6</accession>
<dbReference type="PANTHER" id="PTHR16088:SF3">
    <property type="entry name" value="GON-4-LIKE PROTEIN"/>
    <property type="match status" value="1"/>
</dbReference>
<dbReference type="PANTHER" id="PTHR16088">
    <property type="entry name" value="YY1 ASSOCIATED PROTEIN-RELATED"/>
    <property type="match status" value="1"/>
</dbReference>
<evidence type="ECO:0000256" key="4">
    <source>
        <dbReference type="SAM" id="MobiDB-lite"/>
    </source>
</evidence>
<feature type="region of interest" description="Disordered" evidence="4">
    <location>
        <begin position="319"/>
        <end position="354"/>
    </location>
</feature>
<feature type="compositionally biased region" description="Basic and acidic residues" evidence="4">
    <location>
        <begin position="27"/>
        <end position="38"/>
    </location>
</feature>
<protein>
    <submittedName>
        <fullName evidence="5">Uncharacterized protein</fullName>
    </submittedName>
</protein>
<evidence type="ECO:0000313" key="5">
    <source>
        <dbReference type="EMBL" id="CAH1394308.1"/>
    </source>
</evidence>
<dbReference type="InterPro" id="IPR052435">
    <property type="entry name" value="YY1-Transcr_Regul"/>
</dbReference>
<dbReference type="GO" id="GO:0005634">
    <property type="term" value="C:nucleus"/>
    <property type="evidence" value="ECO:0007669"/>
    <property type="project" value="TreeGrafter"/>
</dbReference>
<feature type="compositionally biased region" description="Acidic residues" evidence="4">
    <location>
        <begin position="154"/>
        <end position="168"/>
    </location>
</feature>
<evidence type="ECO:0000256" key="3">
    <source>
        <dbReference type="ARBA" id="ARBA00023242"/>
    </source>
</evidence>
<sequence>MYPKVSPIEGEQSSPLGECSKRKRKHSSNDKDEIDKTNQVKRKRKKGNEVIVPDIIHELKEDLDRELDIKAQRNNLTATNVKNMIKAVITDSEVLKMIDYSLDKSTERPVYDLKLTRAKTKELIGLDQNAIWNIPFTQKKFDIEALINQVMSEDSSDEEYEPQEDSDEDTKASENTVDEESILDDDYSECESPVKEIIQGSSNEYNSDENIWQRTRSKLCLSETPLGAIEQAFVPPDITTDMYNTHCDNQDWLNFLKETYYDGDQLENNDDENDPEYNVMVDEETEGIDSEELRMDRAVKVTKKELNELMSELFEYTEMLSSDEEEETRDDDAITSKSLDDVETPSTSSNTPVSLNGVEAEDEKWDICNSEYCQFTEKQNCLLQQQLQQHVQLLLQSFLLSFKHPSLPDSYASECRKRIMELKIFKSNAPVVGNYNIINLEPSIQLMNKWVEYLDNQENLTSMQRFMEVQFQKVVEYRKKKTVYLPALHPKLIELCLSSCAFMHPLYLPNGGFTGSCSLSKGFSVYEDQLLAMGMEEFSNLLGLLPDNKENLRKIVELICYYLVTAKPMSRVMDHIKSSRKSSKNNPIKEYFEKYKAPDVQHFVIIQQNLKKLREYPMDYFPQAWEKYFLSVSN</sequence>
<dbReference type="Proteomes" id="UP001152798">
    <property type="component" value="Chromosome 2"/>
</dbReference>